<reference evidence="7 8" key="1">
    <citation type="submission" date="2020-05" db="EMBL/GenBank/DDBJ databases">
        <title>Ramlibacter rhizophilus sp. nov., isolated from rhizosphere soil of national flower Mugunghwa from South Korea.</title>
        <authorList>
            <person name="Zheng-Fei Y."/>
            <person name="Huan T."/>
        </authorList>
    </citation>
    <scope>NUCLEOTIDE SEQUENCE [LARGE SCALE GENOMIC DNA]</scope>
    <source>
        <strain evidence="7 8">H242</strain>
    </source>
</reference>
<evidence type="ECO:0000313" key="8">
    <source>
        <dbReference type="Proteomes" id="UP000500826"/>
    </source>
</evidence>
<dbReference type="PROSITE" id="PS50122">
    <property type="entry name" value="CHEB"/>
    <property type="match status" value="1"/>
</dbReference>
<comment type="catalytic activity">
    <reaction evidence="3">
        <text>[protein]-L-glutamate 5-O-methyl ester + H2O = L-glutamyl-[protein] + methanol + H(+)</text>
        <dbReference type="Rhea" id="RHEA:23236"/>
        <dbReference type="Rhea" id="RHEA-COMP:10208"/>
        <dbReference type="Rhea" id="RHEA-COMP:10311"/>
        <dbReference type="ChEBI" id="CHEBI:15377"/>
        <dbReference type="ChEBI" id="CHEBI:15378"/>
        <dbReference type="ChEBI" id="CHEBI:17790"/>
        <dbReference type="ChEBI" id="CHEBI:29973"/>
        <dbReference type="ChEBI" id="CHEBI:82795"/>
        <dbReference type="EC" id="3.1.1.61"/>
    </reaction>
</comment>
<feature type="compositionally biased region" description="Basic and acidic residues" evidence="5">
    <location>
        <begin position="281"/>
        <end position="299"/>
    </location>
</feature>
<evidence type="ECO:0000313" key="7">
    <source>
        <dbReference type="EMBL" id="QJW84221.1"/>
    </source>
</evidence>
<evidence type="ECO:0000256" key="5">
    <source>
        <dbReference type="SAM" id="MobiDB-lite"/>
    </source>
</evidence>
<dbReference type="PANTHER" id="PTHR42872">
    <property type="entry name" value="PROTEIN-GLUTAMATE METHYLESTERASE/PROTEIN-GLUTAMINE GLUTAMINASE"/>
    <property type="match status" value="1"/>
</dbReference>
<protein>
    <recommendedName>
        <fullName evidence="2">protein-glutamate methylesterase</fullName>
        <ecNumber evidence="2">3.1.1.61</ecNumber>
    </recommendedName>
</protein>
<reference evidence="7 8" key="2">
    <citation type="submission" date="2020-05" db="EMBL/GenBank/DDBJ databases">
        <authorList>
            <person name="Khan S.A."/>
            <person name="Jeon C.O."/>
            <person name="Chun B.H."/>
        </authorList>
    </citation>
    <scope>NUCLEOTIDE SEQUENCE [LARGE SCALE GENOMIC DNA]</scope>
    <source>
        <strain evidence="7 8">H242</strain>
    </source>
</reference>
<dbReference type="SUPFAM" id="SSF52738">
    <property type="entry name" value="Methylesterase CheB, C-terminal domain"/>
    <property type="match status" value="1"/>
</dbReference>
<dbReference type="PANTHER" id="PTHR42872:SF6">
    <property type="entry name" value="PROTEIN-GLUTAMATE METHYLESTERASE_PROTEIN-GLUTAMINE GLUTAMINASE"/>
    <property type="match status" value="1"/>
</dbReference>
<gene>
    <name evidence="7" type="ORF">HK414_11370</name>
</gene>
<dbReference type="CDD" id="cd16433">
    <property type="entry name" value="CheB"/>
    <property type="match status" value="1"/>
</dbReference>
<dbReference type="Pfam" id="PF01339">
    <property type="entry name" value="CheB_methylest"/>
    <property type="match status" value="1"/>
</dbReference>
<name>A0ABX6P287_9BURK</name>
<keyword evidence="4" id="KW-0145">Chemotaxis</keyword>
<feature type="region of interest" description="Disordered" evidence="5">
    <location>
        <begin position="185"/>
        <end position="342"/>
    </location>
</feature>
<dbReference type="Gene3D" id="3.40.50.180">
    <property type="entry name" value="Methylesterase CheB, C-terminal domain"/>
    <property type="match status" value="1"/>
</dbReference>
<evidence type="ECO:0000256" key="4">
    <source>
        <dbReference type="PROSITE-ProRule" id="PRU00050"/>
    </source>
</evidence>
<organism evidence="7 8">
    <name type="scientific">Ramlibacter terrae</name>
    <dbReference type="NCBI Taxonomy" id="2732511"/>
    <lineage>
        <taxon>Bacteria</taxon>
        <taxon>Pseudomonadati</taxon>
        <taxon>Pseudomonadota</taxon>
        <taxon>Betaproteobacteria</taxon>
        <taxon>Burkholderiales</taxon>
        <taxon>Comamonadaceae</taxon>
        <taxon>Ramlibacter</taxon>
    </lineage>
</organism>
<feature type="compositionally biased region" description="Basic residues" evidence="5">
    <location>
        <begin position="325"/>
        <end position="336"/>
    </location>
</feature>
<feature type="compositionally biased region" description="Basic residues" evidence="5">
    <location>
        <begin position="301"/>
        <end position="315"/>
    </location>
</feature>
<evidence type="ECO:0000256" key="2">
    <source>
        <dbReference type="ARBA" id="ARBA00039140"/>
    </source>
</evidence>
<evidence type="ECO:0000256" key="1">
    <source>
        <dbReference type="ARBA" id="ARBA00022801"/>
    </source>
</evidence>
<dbReference type="EC" id="3.1.1.61" evidence="2"/>
<dbReference type="EMBL" id="CP053418">
    <property type="protein sequence ID" value="QJW84221.1"/>
    <property type="molecule type" value="Genomic_DNA"/>
</dbReference>
<feature type="compositionally biased region" description="Basic residues" evidence="5">
    <location>
        <begin position="220"/>
        <end position="236"/>
    </location>
</feature>
<feature type="active site" evidence="4">
    <location>
        <position position="41"/>
    </location>
</feature>
<proteinExistence type="predicted"/>
<dbReference type="Proteomes" id="UP000500826">
    <property type="component" value="Chromosome"/>
</dbReference>
<dbReference type="InterPro" id="IPR000673">
    <property type="entry name" value="Sig_transdc_resp-reg_Me-estase"/>
</dbReference>
<feature type="active site" evidence="4">
    <location>
        <position position="14"/>
    </location>
</feature>
<feature type="domain" description="CheB-type methylesterase" evidence="6">
    <location>
        <begin position="2"/>
        <end position="184"/>
    </location>
</feature>
<evidence type="ECO:0000256" key="3">
    <source>
        <dbReference type="ARBA" id="ARBA00048267"/>
    </source>
</evidence>
<accession>A0ABX6P287</accession>
<keyword evidence="8" id="KW-1185">Reference proteome</keyword>
<feature type="active site" evidence="4">
    <location>
        <position position="132"/>
    </location>
</feature>
<keyword evidence="1 4" id="KW-0378">Hydrolase</keyword>
<sequence>MNASFERVVVIGASAGGVAALPEITKALPASFPAPVCIVQHIGRNPSILPGLLSHERANRAVHAADGDRPAAGTIYIAPPDRHLLVEGPVLRVSHGAKENHARPAIDPLFRTAAVTWGPRVIGVVLTGQLDDGSAGLRAIKECGGTTVVQEPGTAAEPEMPASALAAAGADHCVPPAEIGPLLVRGRRRRVAAGGDGDSRADRTRGRHQPRRRPAGERDRHRHAGPPHVPRLRRHPLGSARHPPLALSLPHRPRVHGPHARSGAGRRGGAGAVGRHARAGRTRDPAAPRRLGGQRDGRRGAVARRARAGRPRARAGPRDGSPRRGGTRPRRRHNRRTLREPA</sequence>
<evidence type="ECO:0000259" key="6">
    <source>
        <dbReference type="PROSITE" id="PS50122"/>
    </source>
</evidence>
<dbReference type="InterPro" id="IPR035909">
    <property type="entry name" value="CheB_C"/>
</dbReference>